<comment type="caution">
    <text evidence="3">The sequence shown here is derived from an EMBL/GenBank/DDBJ whole genome shotgun (WGS) entry which is preliminary data.</text>
</comment>
<keyword evidence="1" id="KW-0145">Chemotaxis</keyword>
<sequence>MSAQLENKNHVVKELYNGTIQSLKTIIPIQHVIGKPSVINNSVSIEFGVLIGFTGNLKGELIIKGDTTLFSSVGKEMYGMPLEGEMLSSFSGELGNMIAGSIATNIAEKGIETDITYPTVLSGNTKLSGFKKALLVTVTYADIGDMEVYFLFNS</sequence>
<organism evidence="3 4">
    <name type="scientific">Aquibacillus halophilus</name>
    <dbReference type="NCBI Taxonomy" id="930132"/>
    <lineage>
        <taxon>Bacteria</taxon>
        <taxon>Bacillati</taxon>
        <taxon>Bacillota</taxon>
        <taxon>Bacilli</taxon>
        <taxon>Bacillales</taxon>
        <taxon>Bacillaceae</taxon>
        <taxon>Aquibacillus</taxon>
    </lineage>
</organism>
<proteinExistence type="predicted"/>
<dbReference type="Pfam" id="PF13690">
    <property type="entry name" value="CheX"/>
    <property type="match status" value="1"/>
</dbReference>
<dbReference type="CDD" id="cd17906">
    <property type="entry name" value="CheX"/>
    <property type="match status" value="1"/>
</dbReference>
<dbReference type="PANTHER" id="PTHR39452">
    <property type="entry name" value="CHEY-P PHOSPHATASE CHEX"/>
    <property type="match status" value="1"/>
</dbReference>
<evidence type="ECO:0000259" key="2">
    <source>
        <dbReference type="Pfam" id="PF13690"/>
    </source>
</evidence>
<dbReference type="Gene3D" id="3.40.1550.10">
    <property type="entry name" value="CheC-like"/>
    <property type="match status" value="1"/>
</dbReference>
<dbReference type="InterPro" id="IPR038756">
    <property type="entry name" value="CheX-like"/>
</dbReference>
<protein>
    <submittedName>
        <fullName evidence="3">Chemotaxis protein CheX</fullName>
    </submittedName>
</protein>
<dbReference type="InterPro" id="IPR028051">
    <property type="entry name" value="CheX-like_dom"/>
</dbReference>
<dbReference type="RefSeq" id="WP_153735757.1">
    <property type="nucleotide sequence ID" value="NZ_WJNG01000003.1"/>
</dbReference>
<evidence type="ECO:0000256" key="1">
    <source>
        <dbReference type="ARBA" id="ARBA00022500"/>
    </source>
</evidence>
<keyword evidence="4" id="KW-1185">Reference proteome</keyword>
<dbReference type="EMBL" id="WJNG01000003">
    <property type="protein sequence ID" value="MRH42110.1"/>
    <property type="molecule type" value="Genomic_DNA"/>
</dbReference>
<dbReference type="SUPFAM" id="SSF103039">
    <property type="entry name" value="CheC-like"/>
    <property type="match status" value="1"/>
</dbReference>
<evidence type="ECO:0000313" key="4">
    <source>
        <dbReference type="Proteomes" id="UP000799092"/>
    </source>
</evidence>
<dbReference type="OrthoDB" id="9788100at2"/>
<dbReference type="AlphaFoldDB" id="A0A6A8D9Z5"/>
<evidence type="ECO:0000313" key="3">
    <source>
        <dbReference type="EMBL" id="MRH42110.1"/>
    </source>
</evidence>
<name>A0A6A8D9Z5_9BACI</name>
<accession>A0A6A8D9Z5</accession>
<feature type="domain" description="Chemotaxis phosphatase CheX-like" evidence="2">
    <location>
        <begin position="48"/>
        <end position="124"/>
    </location>
</feature>
<dbReference type="GO" id="GO:0006935">
    <property type="term" value="P:chemotaxis"/>
    <property type="evidence" value="ECO:0007669"/>
    <property type="project" value="UniProtKB-KW"/>
</dbReference>
<dbReference type="InterPro" id="IPR028976">
    <property type="entry name" value="CheC-like_sf"/>
</dbReference>
<dbReference type="Proteomes" id="UP000799092">
    <property type="component" value="Unassembled WGS sequence"/>
</dbReference>
<gene>
    <name evidence="3" type="ORF">GH741_05400</name>
</gene>
<reference evidence="3" key="1">
    <citation type="submission" date="2019-11" db="EMBL/GenBank/DDBJ databases">
        <authorList>
            <person name="Li J."/>
        </authorList>
    </citation>
    <scope>NUCLEOTIDE SEQUENCE</scope>
    <source>
        <strain evidence="3">B6B</strain>
    </source>
</reference>
<dbReference type="PANTHER" id="PTHR39452:SF1">
    <property type="entry name" value="CHEY-P PHOSPHATASE CHEX"/>
    <property type="match status" value="1"/>
</dbReference>